<gene>
    <name evidence="2" type="ORF">IAC85_00250</name>
</gene>
<feature type="transmembrane region" description="Helical" evidence="1">
    <location>
        <begin position="184"/>
        <end position="205"/>
    </location>
</feature>
<feature type="transmembrane region" description="Helical" evidence="1">
    <location>
        <begin position="161"/>
        <end position="178"/>
    </location>
</feature>
<accession>A0A9D0YXN0</accession>
<dbReference type="Pfam" id="PF19845">
    <property type="entry name" value="DUF6320"/>
    <property type="match status" value="1"/>
</dbReference>
<evidence type="ECO:0008006" key="4">
    <source>
        <dbReference type="Google" id="ProtNLM"/>
    </source>
</evidence>
<dbReference type="Proteomes" id="UP000886725">
    <property type="component" value="Unassembled WGS sequence"/>
</dbReference>
<comment type="caution">
    <text evidence="2">The sequence shown here is derived from an EMBL/GenBank/DDBJ whole genome shotgun (WGS) entry which is preliminary data.</text>
</comment>
<feature type="transmembrane region" description="Helical" evidence="1">
    <location>
        <begin position="103"/>
        <end position="120"/>
    </location>
</feature>
<dbReference type="EMBL" id="DVFU01000008">
    <property type="protein sequence ID" value="HIQ64151.1"/>
    <property type="molecule type" value="Genomic_DNA"/>
</dbReference>
<organism evidence="2 3">
    <name type="scientific">Candidatus Faecenecus gallistercoris</name>
    <dbReference type="NCBI Taxonomy" id="2840793"/>
    <lineage>
        <taxon>Bacteria</taxon>
        <taxon>Bacillati</taxon>
        <taxon>Bacillota</taxon>
        <taxon>Bacillota incertae sedis</taxon>
        <taxon>Candidatus Faecenecus</taxon>
    </lineage>
</organism>
<evidence type="ECO:0000313" key="2">
    <source>
        <dbReference type="EMBL" id="HIQ64151.1"/>
    </source>
</evidence>
<proteinExistence type="predicted"/>
<protein>
    <recommendedName>
        <fullName evidence="4">Reverse gyrase</fullName>
    </recommendedName>
</protein>
<evidence type="ECO:0000256" key="1">
    <source>
        <dbReference type="SAM" id="Phobius"/>
    </source>
</evidence>
<dbReference type="AlphaFoldDB" id="A0A9D0YXN0"/>
<keyword evidence="1" id="KW-0812">Transmembrane</keyword>
<sequence>MKECKRCHISFATSESVCPLCQNALVGTCDDLVFPTNIRFRTNRFLVQLFLFISLVVFIIAGFIELMLSARLYYSLFILAGLATNFILVTYVLLNKQDILDLFGKYGLILVLLSLLWYVITKNTIITNYIIPSFCIFELLFNLISFIVLKNHYIVGYLKILLLNLFLLIIPGILILLNCITVPILTWIAFVLGLIILLGLLIFYFDDIQLECKKIFNI</sequence>
<feature type="transmembrane region" description="Helical" evidence="1">
    <location>
        <begin position="72"/>
        <end position="94"/>
    </location>
</feature>
<evidence type="ECO:0000313" key="3">
    <source>
        <dbReference type="Proteomes" id="UP000886725"/>
    </source>
</evidence>
<feature type="transmembrane region" description="Helical" evidence="1">
    <location>
        <begin position="45"/>
        <end position="66"/>
    </location>
</feature>
<keyword evidence="1" id="KW-1133">Transmembrane helix</keyword>
<reference evidence="2" key="2">
    <citation type="journal article" date="2021" name="PeerJ">
        <title>Extensive microbial diversity within the chicken gut microbiome revealed by metagenomics and culture.</title>
        <authorList>
            <person name="Gilroy R."/>
            <person name="Ravi A."/>
            <person name="Getino M."/>
            <person name="Pursley I."/>
            <person name="Horton D.L."/>
            <person name="Alikhan N.F."/>
            <person name="Baker D."/>
            <person name="Gharbi K."/>
            <person name="Hall N."/>
            <person name="Watson M."/>
            <person name="Adriaenssens E.M."/>
            <person name="Foster-Nyarko E."/>
            <person name="Jarju S."/>
            <person name="Secka A."/>
            <person name="Antonio M."/>
            <person name="Oren A."/>
            <person name="Chaudhuri R.R."/>
            <person name="La Ragione R."/>
            <person name="Hildebrand F."/>
            <person name="Pallen M.J."/>
        </authorList>
    </citation>
    <scope>NUCLEOTIDE SEQUENCE</scope>
    <source>
        <strain evidence="2">CHK165-10780</strain>
    </source>
</reference>
<name>A0A9D0YXN0_9FIRM</name>
<reference evidence="2" key="1">
    <citation type="submission" date="2020-10" db="EMBL/GenBank/DDBJ databases">
        <authorList>
            <person name="Gilroy R."/>
        </authorList>
    </citation>
    <scope>NUCLEOTIDE SEQUENCE</scope>
    <source>
        <strain evidence="2">CHK165-10780</strain>
    </source>
</reference>
<feature type="transmembrane region" description="Helical" evidence="1">
    <location>
        <begin position="126"/>
        <end position="149"/>
    </location>
</feature>
<keyword evidence="1" id="KW-0472">Membrane</keyword>
<dbReference type="InterPro" id="IPR046283">
    <property type="entry name" value="DUF6320"/>
</dbReference>